<evidence type="ECO:0000259" key="7">
    <source>
        <dbReference type="PROSITE" id="PS51192"/>
    </source>
</evidence>
<comment type="catalytic activity">
    <reaction evidence="4">
        <text>Couples ATP hydrolysis with the unwinding of duplex DNA by translocating in the 3'-5' direction.</text>
        <dbReference type="EC" id="5.6.2.4"/>
    </reaction>
</comment>
<feature type="domain" description="Helicase C-terminal" evidence="8">
    <location>
        <begin position="237"/>
        <end position="407"/>
    </location>
</feature>
<keyword evidence="9" id="KW-0378">Hydrolase</keyword>
<dbReference type="SUPFAM" id="SSF52540">
    <property type="entry name" value="P-loop containing nucleoside triphosphate hydrolases"/>
    <property type="match status" value="1"/>
</dbReference>
<name>A0A165QEF5_9APHY</name>
<dbReference type="CDD" id="cd17920">
    <property type="entry name" value="DEXHc_RecQ"/>
    <property type="match status" value="1"/>
</dbReference>
<dbReference type="InterPro" id="IPR014001">
    <property type="entry name" value="Helicase_ATP-bd"/>
</dbReference>
<evidence type="ECO:0000313" key="9">
    <source>
        <dbReference type="EMBL" id="KZT69352.1"/>
    </source>
</evidence>
<dbReference type="GO" id="GO:0003676">
    <property type="term" value="F:nucleic acid binding"/>
    <property type="evidence" value="ECO:0007669"/>
    <property type="project" value="InterPro"/>
</dbReference>
<dbReference type="GO" id="GO:0005694">
    <property type="term" value="C:chromosome"/>
    <property type="evidence" value="ECO:0007669"/>
    <property type="project" value="TreeGrafter"/>
</dbReference>
<dbReference type="STRING" id="1314783.A0A165QEF5"/>
<dbReference type="EC" id="5.6.2.4" evidence="5"/>
<dbReference type="SMART" id="SM00490">
    <property type="entry name" value="HELICc"/>
    <property type="match status" value="1"/>
</dbReference>
<dbReference type="InterPro" id="IPR011545">
    <property type="entry name" value="DEAD/DEAH_box_helicase_dom"/>
</dbReference>
<evidence type="ECO:0000313" key="10">
    <source>
        <dbReference type="Proteomes" id="UP000076727"/>
    </source>
</evidence>
<feature type="domain" description="Helicase ATP-binding" evidence="7">
    <location>
        <begin position="20"/>
        <end position="211"/>
    </location>
</feature>
<keyword evidence="2" id="KW-0547">Nucleotide-binding</keyword>
<evidence type="ECO:0000256" key="6">
    <source>
        <dbReference type="SAM" id="MobiDB-lite"/>
    </source>
</evidence>
<dbReference type="GO" id="GO:0016787">
    <property type="term" value="F:hydrolase activity"/>
    <property type="evidence" value="ECO:0007669"/>
    <property type="project" value="UniProtKB-KW"/>
</dbReference>
<dbReference type="Gene3D" id="3.40.50.300">
    <property type="entry name" value="P-loop containing nucleotide triphosphate hydrolases"/>
    <property type="match status" value="2"/>
</dbReference>
<evidence type="ECO:0000256" key="4">
    <source>
        <dbReference type="ARBA" id="ARBA00034617"/>
    </source>
</evidence>
<dbReference type="SMART" id="SM00487">
    <property type="entry name" value="DEXDc"/>
    <property type="match status" value="1"/>
</dbReference>
<dbReference type="Pfam" id="PF00271">
    <property type="entry name" value="Helicase_C"/>
    <property type="match status" value="1"/>
</dbReference>
<dbReference type="PANTHER" id="PTHR13710:SF154">
    <property type="entry name" value="RECQ HELICASE, PUTATIVE (AFU_ORTHOLOGUE AFUA_6G14720)-RELATED"/>
    <property type="match status" value="1"/>
</dbReference>
<evidence type="ECO:0000259" key="8">
    <source>
        <dbReference type="PROSITE" id="PS51194"/>
    </source>
</evidence>
<evidence type="ECO:0000256" key="5">
    <source>
        <dbReference type="ARBA" id="ARBA00034808"/>
    </source>
</evidence>
<dbReference type="EMBL" id="KV429058">
    <property type="protein sequence ID" value="KZT69352.1"/>
    <property type="molecule type" value="Genomic_DNA"/>
</dbReference>
<comment type="similarity">
    <text evidence="1">Belongs to the helicase family. RecQ subfamily.</text>
</comment>
<dbReference type="PROSITE" id="PS51194">
    <property type="entry name" value="HELICASE_CTER"/>
    <property type="match status" value="1"/>
</dbReference>
<dbReference type="GO" id="GO:0009378">
    <property type="term" value="F:four-way junction helicase activity"/>
    <property type="evidence" value="ECO:0007669"/>
    <property type="project" value="TreeGrafter"/>
</dbReference>
<dbReference type="GO" id="GO:0005737">
    <property type="term" value="C:cytoplasm"/>
    <property type="evidence" value="ECO:0007669"/>
    <property type="project" value="TreeGrafter"/>
</dbReference>
<dbReference type="GO" id="GO:0005524">
    <property type="term" value="F:ATP binding"/>
    <property type="evidence" value="ECO:0007669"/>
    <property type="project" value="UniProtKB-KW"/>
</dbReference>
<evidence type="ECO:0000256" key="2">
    <source>
        <dbReference type="ARBA" id="ARBA00022741"/>
    </source>
</evidence>
<feature type="region of interest" description="Disordered" evidence="6">
    <location>
        <begin position="403"/>
        <end position="425"/>
    </location>
</feature>
<dbReference type="GO" id="GO:0000724">
    <property type="term" value="P:double-strand break repair via homologous recombination"/>
    <property type="evidence" value="ECO:0007669"/>
    <property type="project" value="TreeGrafter"/>
</dbReference>
<proteinExistence type="inferred from homology"/>
<dbReference type="PANTHER" id="PTHR13710">
    <property type="entry name" value="DNA HELICASE RECQ FAMILY MEMBER"/>
    <property type="match status" value="1"/>
</dbReference>
<keyword evidence="10" id="KW-1185">Reference proteome</keyword>
<accession>A0A165QEF5</accession>
<evidence type="ECO:0000256" key="1">
    <source>
        <dbReference type="ARBA" id="ARBA00005446"/>
    </source>
</evidence>
<dbReference type="PROSITE" id="PS51192">
    <property type="entry name" value="HELICASE_ATP_BIND_1"/>
    <property type="match status" value="1"/>
</dbReference>
<evidence type="ECO:0000256" key="3">
    <source>
        <dbReference type="ARBA" id="ARBA00022840"/>
    </source>
</evidence>
<organism evidence="9 10">
    <name type="scientific">Daedalea quercina L-15889</name>
    <dbReference type="NCBI Taxonomy" id="1314783"/>
    <lineage>
        <taxon>Eukaryota</taxon>
        <taxon>Fungi</taxon>
        <taxon>Dikarya</taxon>
        <taxon>Basidiomycota</taxon>
        <taxon>Agaricomycotina</taxon>
        <taxon>Agaricomycetes</taxon>
        <taxon>Polyporales</taxon>
        <taxon>Fomitopsis</taxon>
    </lineage>
</organism>
<feature type="non-terminal residue" evidence="9">
    <location>
        <position position="611"/>
    </location>
</feature>
<protein>
    <recommendedName>
        <fullName evidence="5">DNA 3'-5' helicase</fullName>
        <ecNumber evidence="5">5.6.2.4</ecNumber>
    </recommendedName>
</protein>
<feature type="non-terminal residue" evidence="9">
    <location>
        <position position="1"/>
    </location>
</feature>
<dbReference type="InterPro" id="IPR001650">
    <property type="entry name" value="Helicase_C-like"/>
</dbReference>
<sequence>AKLFEDAYGWKPRPFQVAGIQAQIEGVDTIVQAPTGAGKTAVVAGAHLWPHGATKVTIMVSPLLSLEDEMVRTFKEKYGLDAVAVNSQNGACSPRVVSVHCMNSRRQCATDFDILNMKYQIILASPEMLQSRTFINKILRNSRFTSHILSMVIDEAHCVSHWGADFRKKYASLGVIRAFLRRGTPVIALTATLTGRVRRDIQSKLHFPKHGSRFINFGNDRPNVALVVRAAEHPQNTYKDLDFVIPTSVTHPEDVPKTWIYVDNINTGTEITDYLSNLLETRLAGDANIPQPANLIRPFNATLSSEYRVAAMNAFRDGSVRILVCTEAAGMGCDIPDIDVVVQWKLPTTFSNFIQRAGRVARGPGRRGLAVLIVERSAYFLNLTIAAAEDHTGATHAGIGIHAGKAKAKGKPTTRGRKRKMPLQAKANKDYAEAHGVFRGGASREDSPPDGTQPDLDLEALDEGLLTFVQSTTCRRQVWANAFECIFSAPTGACCDICDPSLLDCTRPDTEARVTSAKRITLGLPDVKVQAALYHWHEEVYERDHEDAMFDSTAILDNATIARLSSTGNLSAEMLTSILKPSWCWWTTYSVDLLAHIAAMDISYIPRAKKQ</sequence>
<dbReference type="OrthoDB" id="3238224at2759"/>
<dbReference type="Proteomes" id="UP000076727">
    <property type="component" value="Unassembled WGS sequence"/>
</dbReference>
<reference evidence="9 10" key="1">
    <citation type="journal article" date="2016" name="Mol. Biol. Evol.">
        <title>Comparative Genomics of Early-Diverging Mushroom-Forming Fungi Provides Insights into the Origins of Lignocellulose Decay Capabilities.</title>
        <authorList>
            <person name="Nagy L.G."/>
            <person name="Riley R."/>
            <person name="Tritt A."/>
            <person name="Adam C."/>
            <person name="Daum C."/>
            <person name="Floudas D."/>
            <person name="Sun H."/>
            <person name="Yadav J.S."/>
            <person name="Pangilinan J."/>
            <person name="Larsson K.H."/>
            <person name="Matsuura K."/>
            <person name="Barry K."/>
            <person name="Labutti K."/>
            <person name="Kuo R."/>
            <person name="Ohm R.A."/>
            <person name="Bhattacharya S.S."/>
            <person name="Shirouzu T."/>
            <person name="Yoshinaga Y."/>
            <person name="Martin F.M."/>
            <person name="Grigoriev I.V."/>
            <person name="Hibbett D.S."/>
        </authorList>
    </citation>
    <scope>NUCLEOTIDE SEQUENCE [LARGE SCALE GENOMIC DNA]</scope>
    <source>
        <strain evidence="9 10">L-15889</strain>
    </source>
</reference>
<gene>
    <name evidence="9" type="ORF">DAEQUDRAFT_643611</name>
</gene>
<dbReference type="Pfam" id="PF00270">
    <property type="entry name" value="DEAD"/>
    <property type="match status" value="1"/>
</dbReference>
<dbReference type="InterPro" id="IPR027417">
    <property type="entry name" value="P-loop_NTPase"/>
</dbReference>
<feature type="compositionally biased region" description="Basic residues" evidence="6">
    <location>
        <begin position="404"/>
        <end position="421"/>
    </location>
</feature>
<dbReference type="AlphaFoldDB" id="A0A165QEF5"/>
<keyword evidence="3" id="KW-0067">ATP-binding</keyword>
<dbReference type="GO" id="GO:0043138">
    <property type="term" value="F:3'-5' DNA helicase activity"/>
    <property type="evidence" value="ECO:0007669"/>
    <property type="project" value="UniProtKB-EC"/>
</dbReference>